<dbReference type="Pfam" id="PF02913">
    <property type="entry name" value="FAD-oxidase_C"/>
    <property type="match status" value="1"/>
</dbReference>
<dbReference type="InterPro" id="IPR016171">
    <property type="entry name" value="Vanillyl_alc_oxidase_C-sub2"/>
</dbReference>
<dbReference type="SUPFAM" id="SSF55103">
    <property type="entry name" value="FAD-linked oxidases, C-terminal domain"/>
    <property type="match status" value="1"/>
</dbReference>
<dbReference type="PANTHER" id="PTHR11748">
    <property type="entry name" value="D-LACTATE DEHYDROGENASE"/>
    <property type="match status" value="1"/>
</dbReference>
<dbReference type="EC" id="1.1.2.4" evidence="7"/>
<dbReference type="Proteomes" id="UP000179153">
    <property type="component" value="Unassembled WGS sequence"/>
</dbReference>
<sequence length="548" mass="62555">MDWIKELKKQVRGEVHIEPKILDEYSRDASLFEVDPQAVIYPKDARDVANIVSFVNKIKKDQHDISITARAAGTDMSGGPLNESIILGLTRFMNKFSVNVKEMVATVEPGVYYRDFEHVTLKYGLILPSYPASKNITALGGMIANNGAGERTLRYGKTADYVLEMKVVLADGKEYAFEKLSAKELEKKLAKKDFEGEIYRKTYALLARNYELVHDARPNVSKNSAGYALWDIWDREMGTFDLTRLFSGAQGTLGIMTSAKLKLVKDKKHKKLAVIFLKNLDDMPHLVNKILPLEPDGLETFDDKTLKLALRFLPSIAKKARENLFVFLLKFIPEALIVLRMLGLPKLVILAEFAEDTEKEAEEKLNKLDKVLVEAHVHRRFFRNKKGARKYWIIRHESFNLLRHHVKNRRTAPFIDDFIVPPAKLTQFLPKVYKIMSEYGIEMTLAGHAGSGNFHIIPLMDLSREEEKAKIPAVADKVYDLVIKYGGSITAEHNDGLIRSPYLEKMYGKKVMKLFEETKKIFDPQNIFNPGKKVNASLDYAMEHIHHE</sequence>
<dbReference type="InterPro" id="IPR006094">
    <property type="entry name" value="Oxid_FAD_bind_N"/>
</dbReference>
<keyword evidence="4" id="KW-0274">FAD</keyword>
<evidence type="ECO:0000256" key="4">
    <source>
        <dbReference type="ARBA" id="ARBA00022827"/>
    </source>
</evidence>
<dbReference type="EMBL" id="MHOI01000006">
    <property type="protein sequence ID" value="OGZ61933.1"/>
    <property type="molecule type" value="Genomic_DNA"/>
</dbReference>
<name>A0A1G2HHK3_9BACT</name>
<dbReference type="InterPro" id="IPR036318">
    <property type="entry name" value="FAD-bd_PCMH-like_sf"/>
</dbReference>
<dbReference type="PROSITE" id="PS51387">
    <property type="entry name" value="FAD_PCMH"/>
    <property type="match status" value="1"/>
</dbReference>
<evidence type="ECO:0000256" key="6">
    <source>
        <dbReference type="ARBA" id="ARBA00023002"/>
    </source>
</evidence>
<evidence type="ECO:0000256" key="1">
    <source>
        <dbReference type="ARBA" id="ARBA00001974"/>
    </source>
</evidence>
<evidence type="ECO:0000259" key="8">
    <source>
        <dbReference type="PROSITE" id="PS51387"/>
    </source>
</evidence>
<comment type="similarity">
    <text evidence="2">Belongs to the FAD-binding oxidoreductase/transferase type 4 family.</text>
</comment>
<dbReference type="STRING" id="1802163.A2932_01820"/>
<evidence type="ECO:0000256" key="7">
    <source>
        <dbReference type="ARBA" id="ARBA00038897"/>
    </source>
</evidence>
<organism evidence="9 10">
    <name type="scientific">Candidatus Spechtbacteria bacterium RIFCSPLOWO2_01_FULL_46_10</name>
    <dbReference type="NCBI Taxonomy" id="1802163"/>
    <lineage>
        <taxon>Bacteria</taxon>
        <taxon>Candidatus Spechtiibacteriota</taxon>
    </lineage>
</organism>
<dbReference type="AlphaFoldDB" id="A0A1G2HHK3"/>
<proteinExistence type="inferred from homology"/>
<evidence type="ECO:0000256" key="5">
    <source>
        <dbReference type="ARBA" id="ARBA00022946"/>
    </source>
</evidence>
<comment type="cofactor">
    <cofactor evidence="1">
        <name>FAD</name>
        <dbReference type="ChEBI" id="CHEBI:57692"/>
    </cofactor>
</comment>
<accession>A0A1G2HHK3</accession>
<dbReference type="Gene3D" id="3.30.70.2740">
    <property type="match status" value="1"/>
</dbReference>
<dbReference type="InterPro" id="IPR016167">
    <property type="entry name" value="FAD-bd_PCMH_sub1"/>
</dbReference>
<dbReference type="GO" id="GO:0071949">
    <property type="term" value="F:FAD binding"/>
    <property type="evidence" value="ECO:0007669"/>
    <property type="project" value="InterPro"/>
</dbReference>
<dbReference type="PANTHER" id="PTHR11748:SF111">
    <property type="entry name" value="D-LACTATE DEHYDROGENASE, MITOCHONDRIAL-RELATED"/>
    <property type="match status" value="1"/>
</dbReference>
<comment type="caution">
    <text evidence="9">The sequence shown here is derived from an EMBL/GenBank/DDBJ whole genome shotgun (WGS) entry which is preliminary data.</text>
</comment>
<dbReference type="Pfam" id="PF01565">
    <property type="entry name" value="FAD_binding_4"/>
    <property type="match status" value="1"/>
</dbReference>
<gene>
    <name evidence="9" type="ORF">A2932_01820</name>
</gene>
<dbReference type="Gene3D" id="3.30.43.10">
    <property type="entry name" value="Uridine Diphospho-n-acetylenolpyruvylglucosamine Reductase, domain 2"/>
    <property type="match status" value="1"/>
</dbReference>
<evidence type="ECO:0000313" key="9">
    <source>
        <dbReference type="EMBL" id="OGZ61933.1"/>
    </source>
</evidence>
<keyword evidence="5" id="KW-0809">Transit peptide</keyword>
<reference evidence="9 10" key="1">
    <citation type="journal article" date="2016" name="Nat. Commun.">
        <title>Thousands of microbial genomes shed light on interconnected biogeochemical processes in an aquifer system.</title>
        <authorList>
            <person name="Anantharaman K."/>
            <person name="Brown C.T."/>
            <person name="Hug L.A."/>
            <person name="Sharon I."/>
            <person name="Castelle C.J."/>
            <person name="Probst A.J."/>
            <person name="Thomas B.C."/>
            <person name="Singh A."/>
            <person name="Wilkins M.J."/>
            <person name="Karaoz U."/>
            <person name="Brodie E.L."/>
            <person name="Williams K.H."/>
            <person name="Hubbard S.S."/>
            <person name="Banfield J.F."/>
        </authorList>
    </citation>
    <scope>NUCLEOTIDE SEQUENCE [LARGE SCALE GENOMIC DNA]</scope>
</reference>
<keyword evidence="6" id="KW-0560">Oxidoreductase</keyword>
<evidence type="ECO:0000313" key="10">
    <source>
        <dbReference type="Proteomes" id="UP000179153"/>
    </source>
</evidence>
<dbReference type="GO" id="GO:0004458">
    <property type="term" value="F:D-lactate dehydrogenase (cytochrome) activity"/>
    <property type="evidence" value="ECO:0007669"/>
    <property type="project" value="UniProtKB-EC"/>
</dbReference>
<evidence type="ECO:0000256" key="3">
    <source>
        <dbReference type="ARBA" id="ARBA00022630"/>
    </source>
</evidence>
<dbReference type="InterPro" id="IPR004113">
    <property type="entry name" value="FAD-bd_oxidored_4_C"/>
</dbReference>
<dbReference type="InterPro" id="IPR016164">
    <property type="entry name" value="FAD-linked_Oxase-like_C"/>
</dbReference>
<dbReference type="InterPro" id="IPR016166">
    <property type="entry name" value="FAD-bd_PCMH"/>
</dbReference>
<dbReference type="GO" id="GO:0008720">
    <property type="term" value="F:D-lactate dehydrogenase (NAD+) activity"/>
    <property type="evidence" value="ECO:0007669"/>
    <property type="project" value="TreeGrafter"/>
</dbReference>
<dbReference type="SUPFAM" id="SSF56176">
    <property type="entry name" value="FAD-binding/transporter-associated domain-like"/>
    <property type="match status" value="1"/>
</dbReference>
<keyword evidence="3" id="KW-0285">Flavoprotein</keyword>
<evidence type="ECO:0000256" key="2">
    <source>
        <dbReference type="ARBA" id="ARBA00008000"/>
    </source>
</evidence>
<dbReference type="Gene3D" id="3.30.465.10">
    <property type="match status" value="1"/>
</dbReference>
<feature type="domain" description="FAD-binding PCMH-type" evidence="8">
    <location>
        <begin position="32"/>
        <end position="266"/>
    </location>
</feature>
<protein>
    <recommendedName>
        <fullName evidence="7">D-lactate dehydrogenase (cytochrome)</fullName>
        <ecNumber evidence="7">1.1.2.4</ecNumber>
    </recommendedName>
</protein>
<dbReference type="Gene3D" id="1.10.45.10">
    <property type="entry name" value="Vanillyl-alcohol Oxidase, Chain A, domain 4"/>
    <property type="match status" value="1"/>
</dbReference>
<dbReference type="GO" id="GO:1903457">
    <property type="term" value="P:lactate catabolic process"/>
    <property type="evidence" value="ECO:0007669"/>
    <property type="project" value="TreeGrafter"/>
</dbReference>
<dbReference type="InterPro" id="IPR016169">
    <property type="entry name" value="FAD-bd_PCMH_sub2"/>
</dbReference>